<dbReference type="EMBL" id="KV878207">
    <property type="protein sequence ID" value="OJI80689.1"/>
    <property type="molecule type" value="Genomic_DNA"/>
</dbReference>
<dbReference type="Proteomes" id="UP000184304">
    <property type="component" value="Unassembled WGS sequence"/>
</dbReference>
<gene>
    <name evidence="1" type="ORF">ASPTUDRAFT_47806</name>
</gene>
<dbReference type="AlphaFoldDB" id="A0A1L9MUG3"/>
<organism evidence="1 2">
    <name type="scientific">Aspergillus tubingensis (strain CBS 134.48)</name>
    <dbReference type="NCBI Taxonomy" id="767770"/>
    <lineage>
        <taxon>Eukaryota</taxon>
        <taxon>Fungi</taxon>
        <taxon>Dikarya</taxon>
        <taxon>Ascomycota</taxon>
        <taxon>Pezizomycotina</taxon>
        <taxon>Eurotiomycetes</taxon>
        <taxon>Eurotiomycetidae</taxon>
        <taxon>Eurotiales</taxon>
        <taxon>Aspergillaceae</taxon>
        <taxon>Aspergillus</taxon>
        <taxon>Aspergillus subgen. Circumdati</taxon>
    </lineage>
</organism>
<proteinExistence type="predicted"/>
<keyword evidence="2" id="KW-1185">Reference proteome</keyword>
<evidence type="ECO:0000313" key="2">
    <source>
        <dbReference type="Proteomes" id="UP000184304"/>
    </source>
</evidence>
<sequence>MLGITVTYVEFSGKCSLHQNKRAWACCRRHEWCSARASKCAGIPIGKCLIRPDHRSAANVNSSYAPPWAPFLSLAWHAANQFALPVAMVPANAACHALIGREWVSGPSSGFHLRCVTTPNMQYSD</sequence>
<dbReference type="VEuPathDB" id="FungiDB:ASPTUDRAFT_47806"/>
<accession>A0A1L9MUG3</accession>
<evidence type="ECO:0000313" key="1">
    <source>
        <dbReference type="EMBL" id="OJI80689.1"/>
    </source>
</evidence>
<reference evidence="2" key="1">
    <citation type="journal article" date="2017" name="Genome Biol.">
        <title>Comparative genomics reveals high biological diversity and specific adaptations in the industrially and medically important fungal genus Aspergillus.</title>
        <authorList>
            <person name="de Vries R.P."/>
            <person name="Riley R."/>
            <person name="Wiebenga A."/>
            <person name="Aguilar-Osorio G."/>
            <person name="Amillis S."/>
            <person name="Uchima C.A."/>
            <person name="Anderluh G."/>
            <person name="Asadollahi M."/>
            <person name="Askin M."/>
            <person name="Barry K."/>
            <person name="Battaglia E."/>
            <person name="Bayram O."/>
            <person name="Benocci T."/>
            <person name="Braus-Stromeyer S.A."/>
            <person name="Caldana C."/>
            <person name="Canovas D."/>
            <person name="Cerqueira G.C."/>
            <person name="Chen F."/>
            <person name="Chen W."/>
            <person name="Choi C."/>
            <person name="Clum A."/>
            <person name="Dos Santos R.A."/>
            <person name="Damasio A.R."/>
            <person name="Diallinas G."/>
            <person name="Emri T."/>
            <person name="Fekete E."/>
            <person name="Flipphi M."/>
            <person name="Freyberg S."/>
            <person name="Gallo A."/>
            <person name="Gournas C."/>
            <person name="Habgood R."/>
            <person name="Hainaut M."/>
            <person name="Harispe M.L."/>
            <person name="Henrissat B."/>
            <person name="Hilden K.S."/>
            <person name="Hope R."/>
            <person name="Hossain A."/>
            <person name="Karabika E."/>
            <person name="Karaffa L."/>
            <person name="Karanyi Z."/>
            <person name="Krasevec N."/>
            <person name="Kuo A."/>
            <person name="Kusch H."/>
            <person name="LaButti K."/>
            <person name="Lagendijk E.L."/>
            <person name="Lapidus A."/>
            <person name="Levasseur A."/>
            <person name="Lindquist E."/>
            <person name="Lipzen A."/>
            <person name="Logrieco A.F."/>
            <person name="MacCabe A."/>
            <person name="Maekelae M.R."/>
            <person name="Malavazi I."/>
            <person name="Melin P."/>
            <person name="Meyer V."/>
            <person name="Mielnichuk N."/>
            <person name="Miskei M."/>
            <person name="Molnar A.P."/>
            <person name="Mule G."/>
            <person name="Ngan C.Y."/>
            <person name="Orejas M."/>
            <person name="Orosz E."/>
            <person name="Ouedraogo J.P."/>
            <person name="Overkamp K.M."/>
            <person name="Park H.-S."/>
            <person name="Perrone G."/>
            <person name="Piumi F."/>
            <person name="Punt P.J."/>
            <person name="Ram A.F."/>
            <person name="Ramon A."/>
            <person name="Rauscher S."/>
            <person name="Record E."/>
            <person name="Riano-Pachon D.M."/>
            <person name="Robert V."/>
            <person name="Roehrig J."/>
            <person name="Ruller R."/>
            <person name="Salamov A."/>
            <person name="Salih N.S."/>
            <person name="Samson R.A."/>
            <person name="Sandor E."/>
            <person name="Sanguinetti M."/>
            <person name="Schuetze T."/>
            <person name="Sepcic K."/>
            <person name="Shelest E."/>
            <person name="Sherlock G."/>
            <person name="Sophianopoulou V."/>
            <person name="Squina F.M."/>
            <person name="Sun H."/>
            <person name="Susca A."/>
            <person name="Todd R.B."/>
            <person name="Tsang A."/>
            <person name="Unkles S.E."/>
            <person name="van de Wiele N."/>
            <person name="van Rossen-Uffink D."/>
            <person name="Oliveira J.V."/>
            <person name="Vesth T.C."/>
            <person name="Visser J."/>
            <person name="Yu J.-H."/>
            <person name="Zhou M."/>
            <person name="Andersen M.R."/>
            <person name="Archer D.B."/>
            <person name="Baker S.E."/>
            <person name="Benoit I."/>
            <person name="Brakhage A.A."/>
            <person name="Braus G.H."/>
            <person name="Fischer R."/>
            <person name="Frisvad J.C."/>
            <person name="Goldman G.H."/>
            <person name="Houbraken J."/>
            <person name="Oakley B."/>
            <person name="Pocsi I."/>
            <person name="Scazzocchio C."/>
            <person name="Seiboth B."/>
            <person name="vanKuyk P.A."/>
            <person name="Wortman J."/>
            <person name="Dyer P.S."/>
            <person name="Grigoriev I.V."/>
        </authorList>
    </citation>
    <scope>NUCLEOTIDE SEQUENCE [LARGE SCALE GENOMIC DNA]</scope>
    <source>
        <strain evidence="2">CBS 134.48</strain>
    </source>
</reference>
<name>A0A1L9MUG3_ASPTC</name>
<protein>
    <submittedName>
        <fullName evidence="1">Uncharacterized protein</fullName>
    </submittedName>
</protein>